<feature type="compositionally biased region" description="Polar residues" evidence="2">
    <location>
        <begin position="669"/>
        <end position="684"/>
    </location>
</feature>
<dbReference type="InterPro" id="IPR057459">
    <property type="entry name" value="SYDE1/2_C2"/>
</dbReference>
<dbReference type="Gene3D" id="1.10.555.10">
    <property type="entry name" value="Rho GTPase activation protein"/>
    <property type="match status" value="1"/>
</dbReference>
<evidence type="ECO:0000259" key="3">
    <source>
        <dbReference type="PROSITE" id="PS50004"/>
    </source>
</evidence>
<feature type="compositionally biased region" description="Basic and acidic residues" evidence="2">
    <location>
        <begin position="63"/>
        <end position="78"/>
    </location>
</feature>
<feature type="region of interest" description="Disordered" evidence="2">
    <location>
        <begin position="948"/>
        <end position="997"/>
    </location>
</feature>
<organism evidence="6 7">
    <name type="scientific">Daphnia sinensis</name>
    <dbReference type="NCBI Taxonomy" id="1820382"/>
    <lineage>
        <taxon>Eukaryota</taxon>
        <taxon>Metazoa</taxon>
        <taxon>Ecdysozoa</taxon>
        <taxon>Arthropoda</taxon>
        <taxon>Crustacea</taxon>
        <taxon>Branchiopoda</taxon>
        <taxon>Diplostraca</taxon>
        <taxon>Cladocera</taxon>
        <taxon>Anomopoda</taxon>
        <taxon>Daphniidae</taxon>
        <taxon>Daphnia</taxon>
        <taxon>Daphnia similis group</taxon>
    </lineage>
</organism>
<evidence type="ECO:0008006" key="8">
    <source>
        <dbReference type="Google" id="ProtNLM"/>
    </source>
</evidence>
<evidence type="ECO:0000256" key="2">
    <source>
        <dbReference type="SAM" id="MobiDB-lite"/>
    </source>
</evidence>
<feature type="compositionally biased region" description="Polar residues" evidence="2">
    <location>
        <begin position="599"/>
        <end position="612"/>
    </location>
</feature>
<feature type="compositionally biased region" description="Polar residues" evidence="2">
    <location>
        <begin position="705"/>
        <end position="714"/>
    </location>
</feature>
<feature type="region of interest" description="Disordered" evidence="2">
    <location>
        <begin position="1440"/>
        <end position="1485"/>
    </location>
</feature>
<dbReference type="SUPFAM" id="SSF50156">
    <property type="entry name" value="PDZ domain-like"/>
    <property type="match status" value="1"/>
</dbReference>
<dbReference type="InterPro" id="IPR008936">
    <property type="entry name" value="Rho_GTPase_activation_prot"/>
</dbReference>
<evidence type="ECO:0000259" key="4">
    <source>
        <dbReference type="PROSITE" id="PS50106"/>
    </source>
</evidence>
<protein>
    <recommendedName>
        <fullName evidence="8">Rho GTPase-activating protein 100F</fullName>
    </recommendedName>
</protein>
<dbReference type="InterPro" id="IPR052118">
    <property type="entry name" value="Rho-GAP_regulator"/>
</dbReference>
<feature type="compositionally biased region" description="Polar residues" evidence="2">
    <location>
        <begin position="751"/>
        <end position="762"/>
    </location>
</feature>
<evidence type="ECO:0000313" key="6">
    <source>
        <dbReference type="EMBL" id="KAI9553044.1"/>
    </source>
</evidence>
<dbReference type="Pfam" id="PF00595">
    <property type="entry name" value="PDZ"/>
    <property type="match status" value="1"/>
</dbReference>
<dbReference type="Pfam" id="PF00620">
    <property type="entry name" value="RhoGAP"/>
    <property type="match status" value="1"/>
</dbReference>
<reference evidence="6 7" key="1">
    <citation type="submission" date="2022-05" db="EMBL/GenBank/DDBJ databases">
        <title>A multi-omics perspective on studying reproductive biology in Daphnia sinensis.</title>
        <authorList>
            <person name="Jia J."/>
        </authorList>
    </citation>
    <scope>NUCLEOTIDE SEQUENCE [LARGE SCALE GENOMIC DNA]</scope>
    <source>
        <strain evidence="6 7">WSL</strain>
    </source>
</reference>
<keyword evidence="7" id="KW-1185">Reference proteome</keyword>
<dbReference type="Proteomes" id="UP000820818">
    <property type="component" value="Linkage Group LG9"/>
</dbReference>
<feature type="compositionally biased region" description="Acidic residues" evidence="2">
    <location>
        <begin position="1675"/>
        <end position="1688"/>
    </location>
</feature>
<feature type="compositionally biased region" description="Basic and acidic residues" evidence="2">
    <location>
        <begin position="85"/>
        <end position="95"/>
    </location>
</feature>
<evidence type="ECO:0000313" key="7">
    <source>
        <dbReference type="Proteomes" id="UP000820818"/>
    </source>
</evidence>
<dbReference type="GO" id="GO:0097060">
    <property type="term" value="C:synaptic membrane"/>
    <property type="evidence" value="ECO:0007669"/>
    <property type="project" value="TreeGrafter"/>
</dbReference>
<dbReference type="SUPFAM" id="SSF49562">
    <property type="entry name" value="C2 domain (Calcium/lipid-binding domain, CaLB)"/>
    <property type="match status" value="1"/>
</dbReference>
<dbReference type="InterPro" id="IPR000198">
    <property type="entry name" value="RhoGAP_dom"/>
</dbReference>
<gene>
    <name evidence="6" type="ORF">GHT06_020934</name>
</gene>
<feature type="domain" description="PDZ" evidence="4">
    <location>
        <begin position="251"/>
        <end position="321"/>
    </location>
</feature>
<dbReference type="PROSITE" id="PS50106">
    <property type="entry name" value="PDZ"/>
    <property type="match status" value="1"/>
</dbReference>
<dbReference type="Gene3D" id="2.30.42.10">
    <property type="match status" value="1"/>
</dbReference>
<feature type="region of interest" description="Disordered" evidence="2">
    <location>
        <begin position="333"/>
        <end position="569"/>
    </location>
</feature>
<comment type="caution">
    <text evidence="6">The sequence shown here is derived from an EMBL/GenBank/DDBJ whole genome shotgun (WGS) entry which is preliminary data.</text>
</comment>
<dbReference type="GO" id="GO:0005096">
    <property type="term" value="F:GTPase activator activity"/>
    <property type="evidence" value="ECO:0007669"/>
    <property type="project" value="UniProtKB-KW"/>
</dbReference>
<feature type="domain" description="C2" evidence="3">
    <location>
        <begin position="1042"/>
        <end position="1160"/>
    </location>
</feature>
<dbReference type="CDD" id="cd00030">
    <property type="entry name" value="C2"/>
    <property type="match status" value="1"/>
</dbReference>
<feature type="compositionally biased region" description="Low complexity" evidence="2">
    <location>
        <begin position="370"/>
        <end position="380"/>
    </location>
</feature>
<feature type="compositionally biased region" description="Low complexity" evidence="2">
    <location>
        <begin position="787"/>
        <end position="799"/>
    </location>
</feature>
<dbReference type="Gene3D" id="2.60.40.150">
    <property type="entry name" value="C2 domain"/>
    <property type="match status" value="1"/>
</dbReference>
<feature type="compositionally biased region" description="Low complexity" evidence="2">
    <location>
        <begin position="948"/>
        <end position="961"/>
    </location>
</feature>
<dbReference type="GO" id="GO:0016477">
    <property type="term" value="P:cell migration"/>
    <property type="evidence" value="ECO:0007669"/>
    <property type="project" value="TreeGrafter"/>
</dbReference>
<dbReference type="SMART" id="SM00228">
    <property type="entry name" value="PDZ"/>
    <property type="match status" value="1"/>
</dbReference>
<feature type="compositionally biased region" description="Low complexity" evidence="2">
    <location>
        <begin position="1028"/>
        <end position="1041"/>
    </location>
</feature>
<feature type="compositionally biased region" description="Pro residues" evidence="2">
    <location>
        <begin position="342"/>
        <end position="355"/>
    </location>
</feature>
<dbReference type="SUPFAM" id="SSF48350">
    <property type="entry name" value="GTPase activation domain, GAP"/>
    <property type="match status" value="1"/>
</dbReference>
<proteinExistence type="predicted"/>
<feature type="compositionally biased region" description="Gly residues" evidence="2">
    <location>
        <begin position="1042"/>
        <end position="1054"/>
    </location>
</feature>
<dbReference type="PROSITE" id="PS50004">
    <property type="entry name" value="C2"/>
    <property type="match status" value="1"/>
</dbReference>
<feature type="compositionally biased region" description="Basic and acidic residues" evidence="2">
    <location>
        <begin position="420"/>
        <end position="450"/>
    </location>
</feature>
<keyword evidence="1" id="KW-0343">GTPase activation</keyword>
<dbReference type="InterPro" id="IPR035892">
    <property type="entry name" value="C2_domain_sf"/>
</dbReference>
<accession>A0AAD5KJ34</accession>
<dbReference type="EMBL" id="WJBH02000009">
    <property type="protein sequence ID" value="KAI9553044.1"/>
    <property type="molecule type" value="Genomic_DNA"/>
</dbReference>
<feature type="compositionally biased region" description="Gly residues" evidence="2">
    <location>
        <begin position="510"/>
        <end position="519"/>
    </location>
</feature>
<feature type="compositionally biased region" description="Low complexity" evidence="2">
    <location>
        <begin position="736"/>
        <end position="749"/>
    </location>
</feature>
<dbReference type="CDD" id="cd06718">
    <property type="entry name" value="PDZ_Par6-like"/>
    <property type="match status" value="1"/>
</dbReference>
<dbReference type="InterPro" id="IPR001478">
    <property type="entry name" value="PDZ"/>
</dbReference>
<dbReference type="GO" id="GO:0007165">
    <property type="term" value="P:signal transduction"/>
    <property type="evidence" value="ECO:0007669"/>
    <property type="project" value="InterPro"/>
</dbReference>
<dbReference type="InterPro" id="IPR000008">
    <property type="entry name" value="C2_dom"/>
</dbReference>
<name>A0AAD5KJ34_9CRUS</name>
<feature type="compositionally biased region" description="Polar residues" evidence="2">
    <location>
        <begin position="49"/>
        <end position="62"/>
    </location>
</feature>
<feature type="compositionally biased region" description="Low complexity" evidence="2">
    <location>
        <begin position="477"/>
        <end position="491"/>
    </location>
</feature>
<feature type="compositionally biased region" description="Low complexity" evidence="2">
    <location>
        <begin position="108"/>
        <end position="128"/>
    </location>
</feature>
<evidence type="ECO:0000256" key="1">
    <source>
        <dbReference type="ARBA" id="ARBA00022468"/>
    </source>
</evidence>
<dbReference type="PANTHER" id="PTHR46150:SF3">
    <property type="entry name" value="RHO GTPASE-ACTIVATING PROTEIN 100F"/>
    <property type="match status" value="1"/>
</dbReference>
<feature type="compositionally biased region" description="Low complexity" evidence="2">
    <location>
        <begin position="1440"/>
        <end position="1458"/>
    </location>
</feature>
<feature type="region of interest" description="Disordered" evidence="2">
    <location>
        <begin position="1522"/>
        <end position="1688"/>
    </location>
</feature>
<dbReference type="SMART" id="SM00324">
    <property type="entry name" value="RhoGAP"/>
    <property type="match status" value="1"/>
</dbReference>
<dbReference type="PANTHER" id="PTHR46150">
    <property type="entry name" value="RHO GTPASE-ACTIVATING PROTEIN 100F"/>
    <property type="match status" value="1"/>
</dbReference>
<feature type="region of interest" description="Disordered" evidence="2">
    <location>
        <begin position="49"/>
        <end position="150"/>
    </location>
</feature>
<sequence>MVSAGHRHSLRHRHHQLRYKLIHGRRKDDEYYCDYVLLGNRLVQQQAATSCGESSRNASLATSERDESRTRRGQDEKTAMLCCGRKKDGHKEHPVEMAASPRRQGANAAASEAVPGSSAGPAPGNPSSHYQTTVGASAGGGGMHPLSSVAAGTLGTDHRLAPHSSPAAGLRSMVVQSDFRKVSGISTEIFRQIETVENDHNDATTAAALEAVERRGEMLVRVLDPRQMGRAASEAARSFLTVQDPKYSVHFVEIVKRPGQTLGLYIREGNGIDRSDGVFISRIALESSVYNSGCLRVGDEILAINLVDVTRMSLDDVVIVMSIPRRLVLTTRQRRGPAGAVSPPPPRPEQKPPPVVVLKRGVQPEEPPDNDSTSNSNSNNGDRFQQYPYSGGLGPSRFLTTGKPLPGMADLPIHGTFPRGNRERTEQQQRDLFREREAGRYPERAGDDTIHSSIRQQQQQQQQQDAMENYYSNYRMQEQQEQQQQQQQQQQRYVPGRQGGTLERPQHPKIGGGSGGGEGMTHQIDSYHPPPPLPVTEQPKPGMSNINSSSTTSTHHFQHPFDRSTGFGPKTLESLAERVHPFYGLSIGPPGSGPGSMGQHQTATLGRSSTLGRSHRVVGSGPGSTMSLMRGTGTRLTRSGSDQRLPVVEQSSGTDTYGYARGKLGVAGSGSNYGTTGRTQQQPDAATRLGLTHRRRTSVDYASDTEASIRSYSHSARRGFSVEGSSGSWKAPPPLLGLGITPTTPTAGGFQPTQPDSRSNSLPRDRGASGPAGSSSRFRREVHFEQTSSSMTRPSVSSMLDNTDDSDGAVSAPEMTVSQKQKQLQRLSQQQQHLQQQQLLYSRGILPGGAAPLSRLPSGGGIGMTGNFTAAEYKAWMQRAPSTSAIYERLRQSRDAIEAHRMAKLTFSAENLVEKAKQEIPYYAYRSHFTATTSVGLLDENDPMATASSLLSQGGKSLLPGRSGPSGPVAELQPETPRGGIPQPSPANPNAARPNDPRFKLLEINPADFIKYRSERPNGTTPPAHQMATTNTGGMTTPTATTGGGPGPAPGGGSEEGVSGLLWIHLLAGRGLRSTSSRLEPVRDLYCVLECDRAHKARTVIRSGDINFDWDETFDLDLVVNRELDFLIYSWDPQLRHRLCFKGSLHLVPLVRESTIHQVALKVEPRGTLYLKLRYTEPRTAFRRSPAGRKTPPPLFGVDLESVVNREGGNNGSATSMLTGGNGGVPIIVQKCVEEVERRGMDIVGLYRLCGSATKKRILREAFERNPRLVDLSPDSVPDINVITGSFCFRLLKEYLRELPEPLLTKCLYQMLVDALAVCLPDDPEGNAKLMFSILECLPKGNRTTLFLLMDHLCLVTAQSDRNKMTPQNLAICFGPVLMLHSEDGSNLSSASTGLDFQKPIGVLKYLLQIWPMKSARAVEAAATASSTLRRIQQQQLQLQQRTASVAAPQHPQQQQQPHQPPQVPSVVTSDPPTPSTSSTASTSSSIIINNNTSAAVASAAQAGPTINSVHLLSTGHRVADRRLDLPPLPPRPAPKVLQPRAAGGAGGARGNSQNSNSMKSPRASGPPSADAIARGEADGSPAPLSTDSAAGAGSETPSLTSPTSTTSTTTSLSPVQHQQHQMSRAEAQRGRTGLPHKELDSEDELESNRPMMGGARMLSHKDDPSAGAGFVTADDTDQGESDLESPN</sequence>
<evidence type="ECO:0000259" key="5">
    <source>
        <dbReference type="PROSITE" id="PS50238"/>
    </source>
</evidence>
<dbReference type="GO" id="GO:0030030">
    <property type="term" value="P:cell projection organization"/>
    <property type="evidence" value="ECO:0007669"/>
    <property type="project" value="TreeGrafter"/>
</dbReference>
<dbReference type="Pfam" id="PF25336">
    <property type="entry name" value="C2_SYDE"/>
    <property type="match status" value="1"/>
</dbReference>
<dbReference type="GO" id="GO:0046578">
    <property type="term" value="P:regulation of Ras protein signal transduction"/>
    <property type="evidence" value="ECO:0007669"/>
    <property type="project" value="TreeGrafter"/>
</dbReference>
<dbReference type="PROSITE" id="PS50238">
    <property type="entry name" value="RHOGAP"/>
    <property type="match status" value="1"/>
</dbReference>
<dbReference type="FunFam" id="1.10.555.10:FF:000031">
    <property type="entry name" value="rho GTPase-activating protein 100F isoform X6"/>
    <property type="match status" value="1"/>
</dbReference>
<feature type="compositionally biased region" description="Low complexity" evidence="2">
    <location>
        <begin position="1465"/>
        <end position="1485"/>
    </location>
</feature>
<feature type="region of interest" description="Disordered" evidence="2">
    <location>
        <begin position="583"/>
        <end position="820"/>
    </location>
</feature>
<feature type="region of interest" description="Disordered" evidence="2">
    <location>
        <begin position="1013"/>
        <end position="1054"/>
    </location>
</feature>
<dbReference type="InterPro" id="IPR036034">
    <property type="entry name" value="PDZ_sf"/>
</dbReference>
<feature type="domain" description="Rho-GAP" evidence="5">
    <location>
        <begin position="1198"/>
        <end position="1415"/>
    </location>
</feature>
<feature type="compositionally biased region" description="Low complexity" evidence="2">
    <location>
        <begin position="1597"/>
        <end position="1615"/>
    </location>
</feature>